<dbReference type="Pfam" id="PF01501">
    <property type="entry name" value="Glyco_transf_8"/>
    <property type="match status" value="1"/>
</dbReference>
<proteinExistence type="predicted"/>
<dbReference type="GO" id="GO:0016757">
    <property type="term" value="F:glycosyltransferase activity"/>
    <property type="evidence" value="ECO:0007669"/>
    <property type="project" value="InterPro"/>
</dbReference>
<dbReference type="EMBL" id="QBKQ01000001">
    <property type="protein sequence ID" value="PTX44083.1"/>
    <property type="molecule type" value="Genomic_DNA"/>
</dbReference>
<keyword evidence="1" id="KW-0808">Transferase</keyword>
<reference evidence="1 2" key="1">
    <citation type="submission" date="2018-04" db="EMBL/GenBank/DDBJ databases">
        <title>Genomic Encyclopedia of Archaeal and Bacterial Type Strains, Phase II (KMG-II): from individual species to whole genera.</title>
        <authorList>
            <person name="Goeker M."/>
        </authorList>
    </citation>
    <scope>NUCLEOTIDE SEQUENCE [LARGE SCALE GENOMIC DNA]</scope>
    <source>
        <strain evidence="1 2">DSM 23082</strain>
    </source>
</reference>
<organism evidence="1 2">
    <name type="scientific">Christiangramia gaetbulicola</name>
    <dbReference type="NCBI Taxonomy" id="703340"/>
    <lineage>
        <taxon>Bacteria</taxon>
        <taxon>Pseudomonadati</taxon>
        <taxon>Bacteroidota</taxon>
        <taxon>Flavobacteriia</taxon>
        <taxon>Flavobacteriales</taxon>
        <taxon>Flavobacteriaceae</taxon>
        <taxon>Christiangramia</taxon>
    </lineage>
</organism>
<keyword evidence="2" id="KW-1185">Reference proteome</keyword>
<evidence type="ECO:0000313" key="2">
    <source>
        <dbReference type="Proteomes" id="UP000244174"/>
    </source>
</evidence>
<dbReference type="Gene3D" id="3.90.550.10">
    <property type="entry name" value="Spore Coat Polysaccharide Biosynthesis Protein SpsA, Chain A"/>
    <property type="match status" value="1"/>
</dbReference>
<name>A0A2T6AJT1_9FLAO</name>
<protein>
    <submittedName>
        <fullName evidence="1">Glycosyl transferase family 8</fullName>
    </submittedName>
</protein>
<evidence type="ECO:0000313" key="1">
    <source>
        <dbReference type="EMBL" id="PTX44083.1"/>
    </source>
</evidence>
<dbReference type="RefSeq" id="WP_108170064.1">
    <property type="nucleotide sequence ID" value="NZ_QBKQ01000001.1"/>
</dbReference>
<dbReference type="Proteomes" id="UP000244174">
    <property type="component" value="Unassembled WGS sequence"/>
</dbReference>
<dbReference type="AlphaFoldDB" id="A0A2T6AJT1"/>
<dbReference type="InterPro" id="IPR002495">
    <property type="entry name" value="Glyco_trans_8"/>
</dbReference>
<accession>A0A2T6AJT1</accession>
<dbReference type="SUPFAM" id="SSF53448">
    <property type="entry name" value="Nucleotide-diphospho-sugar transferases"/>
    <property type="match status" value="1"/>
</dbReference>
<gene>
    <name evidence="1" type="ORF">C8P64_0053</name>
</gene>
<dbReference type="PANTHER" id="PTHR11183">
    <property type="entry name" value="GLYCOGENIN SUBFAMILY MEMBER"/>
    <property type="match status" value="1"/>
</dbReference>
<dbReference type="OrthoDB" id="9802987at2"/>
<sequence length="277" mass="33068">MDKNKTFVTLLSSPDYLKGVLVLANSLKIVESKYPLIVLMTSDFIKKNKKIIETLKKYHVEFKVLKKSFVIPDKNSRYMHSRRWVHTFDKLQVFGLTEFKKIVFLDSDMLVIKNVDELFNKPHLTFAAASEQVSGFEDWDMPNTGMMVIEPKAGTPEKIFENWQVVQSKKTDFSDQDLIHYYFKQEFKNQLDWRVPAIFNAFVFLLDKIIKENGYNLNLDDPEEKTISVLHFAIKDRPWLMNTKEIIFFYFDRLVNRKYQEIKAYRLYFRHLSKIRF</sequence>
<dbReference type="InterPro" id="IPR029044">
    <property type="entry name" value="Nucleotide-diphossugar_trans"/>
</dbReference>
<dbReference type="InterPro" id="IPR050587">
    <property type="entry name" value="GNT1/Glycosyltrans_8"/>
</dbReference>
<comment type="caution">
    <text evidence="1">The sequence shown here is derived from an EMBL/GenBank/DDBJ whole genome shotgun (WGS) entry which is preliminary data.</text>
</comment>